<name>A0ABU0HHG3_9HYPH</name>
<proteinExistence type="predicted"/>
<evidence type="ECO:0000256" key="1">
    <source>
        <dbReference type="SAM" id="MobiDB-lite"/>
    </source>
</evidence>
<feature type="region of interest" description="Disordered" evidence="1">
    <location>
        <begin position="34"/>
        <end position="87"/>
    </location>
</feature>
<comment type="caution">
    <text evidence="2">The sequence shown here is derived from an EMBL/GenBank/DDBJ whole genome shotgun (WGS) entry which is preliminary data.</text>
</comment>
<accession>A0ABU0HHG3</accession>
<dbReference type="EMBL" id="JAUSVV010000002">
    <property type="protein sequence ID" value="MDQ0441756.1"/>
    <property type="molecule type" value="Genomic_DNA"/>
</dbReference>
<evidence type="ECO:0000313" key="3">
    <source>
        <dbReference type="Proteomes" id="UP001236369"/>
    </source>
</evidence>
<organism evidence="2 3">
    <name type="scientific">Methylobacterium persicinum</name>
    <dbReference type="NCBI Taxonomy" id="374426"/>
    <lineage>
        <taxon>Bacteria</taxon>
        <taxon>Pseudomonadati</taxon>
        <taxon>Pseudomonadota</taxon>
        <taxon>Alphaproteobacteria</taxon>
        <taxon>Hyphomicrobiales</taxon>
        <taxon>Methylobacteriaceae</taxon>
        <taxon>Methylobacterium</taxon>
    </lineage>
</organism>
<sequence length="328" mass="35577">MATERKRLHDLRAIEDLLAGAAVSRALVRLRREDLGRKYSASQPRAPAGSPDGGRWIDDPSADRATSGSTDPQNRDAGPFANTESTTLEDGTRVLSIRIHAGRQQFEEQHAVISPDGDSRIFETSGTTQTIRDGVSGEVLSQSTFTASDIVPDATVQPAFLQFVPPAVAALRAARTIELALSLFTALSARKGDFGTVLGLTAREYDLGAESSPTLVPWVGTLDKPTLDAACPRNGEVMAMTDRVTKAVRASGQYRNKTELGNKIHINIAGEVKALRDPDFIQELLLDPTGDKANPQKRETFALTSSRMSNLRKPCVFMTTKQAKQAYR</sequence>
<protein>
    <submittedName>
        <fullName evidence="2">Uncharacterized protein</fullName>
    </submittedName>
</protein>
<keyword evidence="3" id="KW-1185">Reference proteome</keyword>
<dbReference type="RefSeq" id="WP_238251263.1">
    <property type="nucleotide sequence ID" value="NZ_BPQX01000051.1"/>
</dbReference>
<dbReference type="Proteomes" id="UP001236369">
    <property type="component" value="Unassembled WGS sequence"/>
</dbReference>
<evidence type="ECO:0000313" key="2">
    <source>
        <dbReference type="EMBL" id="MDQ0441756.1"/>
    </source>
</evidence>
<reference evidence="2 3" key="1">
    <citation type="submission" date="2023-07" db="EMBL/GenBank/DDBJ databases">
        <title>Genomic Encyclopedia of Type Strains, Phase IV (KMG-IV): sequencing the most valuable type-strain genomes for metagenomic binning, comparative biology and taxonomic classification.</title>
        <authorList>
            <person name="Goeker M."/>
        </authorList>
    </citation>
    <scope>NUCLEOTIDE SEQUENCE [LARGE SCALE GENOMIC DNA]</scope>
    <source>
        <strain evidence="2 3">DSM 19562</strain>
    </source>
</reference>
<gene>
    <name evidence="2" type="ORF">QO016_001239</name>
</gene>